<protein>
    <submittedName>
        <fullName evidence="1">Uncharacterized protein</fullName>
    </submittedName>
</protein>
<dbReference type="HOGENOM" id="CLU_892709_0_0_1"/>
<evidence type="ECO:0000313" key="1">
    <source>
        <dbReference type="EMBL" id="CAK90342.1"/>
    </source>
</evidence>
<dbReference type="RefSeq" id="XP_001457739.1">
    <property type="nucleotide sequence ID" value="XM_001457702.1"/>
</dbReference>
<sequence>MQIKNQRWIEEDIQYNLVSLKQFDQQDIQQSLHRLMNKSIDKILLQDIQKCAQRMKSINFSSYSIEMVANTLVSCIAQLKNEKPRYSVNSTSYQGIIKFFWKANYFFAFASQYYQRHKVGQSEHVEVSLEQQKEPLLHSQGKDCRISCQINVTSKSRSIFKLFSTQTQFKMLSFQKRKLQIIELSNKFVINQYFDCSYYDHYLILCWRQNGYQHAGCFALKHTPSEQFAQTLQSPHIIKGMKNLSCSLQTLKYFTNEWRTQVTFVSQDWTPTTMINQIGNQLNIQLFKLYQKDYRSRSFNYVHKQSNLRDQQ</sequence>
<evidence type="ECO:0000313" key="2">
    <source>
        <dbReference type="Proteomes" id="UP000000600"/>
    </source>
</evidence>
<dbReference type="KEGG" id="ptm:GSPATT00023518001"/>
<gene>
    <name evidence="1" type="ORF">GSPATT00023518001</name>
</gene>
<dbReference type="AlphaFoldDB" id="A0E4X5"/>
<keyword evidence="2" id="KW-1185">Reference proteome</keyword>
<reference evidence="1 2" key="1">
    <citation type="journal article" date="2006" name="Nature">
        <title>Global trends of whole-genome duplications revealed by the ciliate Paramecium tetraurelia.</title>
        <authorList>
            <consortium name="Genoscope"/>
            <person name="Aury J.-M."/>
            <person name="Jaillon O."/>
            <person name="Duret L."/>
            <person name="Noel B."/>
            <person name="Jubin C."/>
            <person name="Porcel B.M."/>
            <person name="Segurens B."/>
            <person name="Daubin V."/>
            <person name="Anthouard V."/>
            <person name="Aiach N."/>
            <person name="Arnaiz O."/>
            <person name="Billaut A."/>
            <person name="Beisson J."/>
            <person name="Blanc I."/>
            <person name="Bouhouche K."/>
            <person name="Camara F."/>
            <person name="Duharcourt S."/>
            <person name="Guigo R."/>
            <person name="Gogendeau D."/>
            <person name="Katinka M."/>
            <person name="Keller A.-M."/>
            <person name="Kissmehl R."/>
            <person name="Klotz C."/>
            <person name="Koll F."/>
            <person name="Le Moue A."/>
            <person name="Lepere C."/>
            <person name="Malinsky S."/>
            <person name="Nowacki M."/>
            <person name="Nowak J.K."/>
            <person name="Plattner H."/>
            <person name="Poulain J."/>
            <person name="Ruiz F."/>
            <person name="Serrano V."/>
            <person name="Zagulski M."/>
            <person name="Dessen P."/>
            <person name="Betermier M."/>
            <person name="Weissenbach J."/>
            <person name="Scarpelli C."/>
            <person name="Schachter V."/>
            <person name="Sperling L."/>
            <person name="Meyer E."/>
            <person name="Cohen J."/>
            <person name="Wincker P."/>
        </authorList>
    </citation>
    <scope>NUCLEOTIDE SEQUENCE [LARGE SCALE GENOMIC DNA]</scope>
    <source>
        <strain evidence="1 2">Stock d4-2</strain>
    </source>
</reference>
<dbReference type="Proteomes" id="UP000000600">
    <property type="component" value="Unassembled WGS sequence"/>
</dbReference>
<dbReference type="GeneID" id="5043524"/>
<name>A0E4X5_PARTE</name>
<proteinExistence type="predicted"/>
<dbReference type="InParanoid" id="A0E4X5"/>
<accession>A0E4X5</accession>
<organism evidence="1 2">
    <name type="scientific">Paramecium tetraurelia</name>
    <dbReference type="NCBI Taxonomy" id="5888"/>
    <lineage>
        <taxon>Eukaryota</taxon>
        <taxon>Sar</taxon>
        <taxon>Alveolata</taxon>
        <taxon>Ciliophora</taxon>
        <taxon>Intramacronucleata</taxon>
        <taxon>Oligohymenophorea</taxon>
        <taxon>Peniculida</taxon>
        <taxon>Parameciidae</taxon>
        <taxon>Paramecium</taxon>
    </lineage>
</organism>
<dbReference type="EMBL" id="CT868659">
    <property type="protein sequence ID" value="CAK90342.1"/>
    <property type="molecule type" value="Genomic_DNA"/>
</dbReference>